<dbReference type="Pfam" id="PF01380">
    <property type="entry name" value="SIS"/>
    <property type="match status" value="1"/>
</dbReference>
<dbReference type="PROSITE" id="PS51071">
    <property type="entry name" value="HTH_RPIR"/>
    <property type="match status" value="1"/>
</dbReference>
<protein>
    <submittedName>
        <fullName evidence="6">RpiR family transcriptional regulator</fullName>
    </submittedName>
</protein>
<dbReference type="SUPFAM" id="SSF53697">
    <property type="entry name" value="SIS domain"/>
    <property type="match status" value="1"/>
</dbReference>
<dbReference type="AlphaFoldDB" id="A0A2A9EYS1"/>
<proteinExistence type="predicted"/>
<dbReference type="Gene3D" id="3.40.50.10490">
    <property type="entry name" value="Glucose-6-phosphate isomerase like protein, domain 1"/>
    <property type="match status" value="1"/>
</dbReference>
<keyword evidence="2" id="KW-0238">DNA-binding</keyword>
<dbReference type="GO" id="GO:0003677">
    <property type="term" value="F:DNA binding"/>
    <property type="evidence" value="ECO:0007669"/>
    <property type="project" value="UniProtKB-KW"/>
</dbReference>
<dbReference type="EMBL" id="PDJJ01000001">
    <property type="protein sequence ID" value="PFG43365.1"/>
    <property type="molecule type" value="Genomic_DNA"/>
</dbReference>
<evidence type="ECO:0000256" key="1">
    <source>
        <dbReference type="ARBA" id="ARBA00023015"/>
    </source>
</evidence>
<organism evidence="6 7">
    <name type="scientific">Isoptericola jiangsuensis</name>
    <dbReference type="NCBI Taxonomy" id="548579"/>
    <lineage>
        <taxon>Bacteria</taxon>
        <taxon>Bacillati</taxon>
        <taxon>Actinomycetota</taxon>
        <taxon>Actinomycetes</taxon>
        <taxon>Micrococcales</taxon>
        <taxon>Promicromonosporaceae</taxon>
        <taxon>Isoptericola</taxon>
    </lineage>
</organism>
<evidence type="ECO:0000313" key="7">
    <source>
        <dbReference type="Proteomes" id="UP000224130"/>
    </source>
</evidence>
<comment type="caution">
    <text evidence="6">The sequence shown here is derived from an EMBL/GenBank/DDBJ whole genome shotgun (WGS) entry which is preliminary data.</text>
</comment>
<evidence type="ECO:0000256" key="2">
    <source>
        <dbReference type="ARBA" id="ARBA00023125"/>
    </source>
</evidence>
<dbReference type="GO" id="GO:0097367">
    <property type="term" value="F:carbohydrate derivative binding"/>
    <property type="evidence" value="ECO:0007669"/>
    <property type="project" value="InterPro"/>
</dbReference>
<keyword evidence="3" id="KW-0804">Transcription</keyword>
<dbReference type="OrthoDB" id="3574600at2"/>
<evidence type="ECO:0000256" key="3">
    <source>
        <dbReference type="ARBA" id="ARBA00023163"/>
    </source>
</evidence>
<evidence type="ECO:0000259" key="5">
    <source>
        <dbReference type="PROSITE" id="PS51071"/>
    </source>
</evidence>
<dbReference type="GO" id="GO:0003700">
    <property type="term" value="F:DNA-binding transcription factor activity"/>
    <property type="evidence" value="ECO:0007669"/>
    <property type="project" value="InterPro"/>
</dbReference>
<reference evidence="6 7" key="1">
    <citation type="submission" date="2017-10" db="EMBL/GenBank/DDBJ databases">
        <title>Sequencing the genomes of 1000 actinobacteria strains.</title>
        <authorList>
            <person name="Klenk H.-P."/>
        </authorList>
    </citation>
    <scope>NUCLEOTIDE SEQUENCE [LARGE SCALE GENOMIC DNA]</scope>
    <source>
        <strain evidence="6 7">DSM 21863</strain>
    </source>
</reference>
<dbReference type="PANTHER" id="PTHR30514:SF18">
    <property type="entry name" value="RPIR-FAMILY TRANSCRIPTIONAL REGULATOR"/>
    <property type="match status" value="1"/>
</dbReference>
<dbReference type="InterPro" id="IPR046348">
    <property type="entry name" value="SIS_dom_sf"/>
</dbReference>
<dbReference type="CDD" id="cd05013">
    <property type="entry name" value="SIS_RpiR"/>
    <property type="match status" value="1"/>
</dbReference>
<sequence>MTSGTGSTTPPAPTSDASGLADQIRRRLGDCSPAERKVGRALLAAFPSAGFETVAALAARAGVSGPTVVRFVGRLGFTGFPDFQAALRADLDDRSASPLALYETRRVAEATGADEALARYAPAAVDSVRRTFAEMPPSDFTRTVAILAREARRVHVVGGRFSRLVAMYLVQHLQQMRPRVDYLSERPEGRSHTLTDLSARDALVVFDYRRYEQDSARLAQFAATRNATVVLFTDAWLSPIASLSTAVLPSSTGTASAYDAMSPAMALVEAVVSGVLAELGEDAHRRMQRIEQTGTTLDIY</sequence>
<accession>A0A2A9EYS1</accession>
<feature type="compositionally biased region" description="Low complexity" evidence="4">
    <location>
        <begin position="1"/>
        <end position="19"/>
    </location>
</feature>
<dbReference type="RefSeq" id="WP_098463734.1">
    <property type="nucleotide sequence ID" value="NZ_PDJJ01000001.1"/>
</dbReference>
<dbReference type="Proteomes" id="UP000224130">
    <property type="component" value="Unassembled WGS sequence"/>
</dbReference>
<name>A0A2A9EYS1_9MICO</name>
<keyword evidence="7" id="KW-1185">Reference proteome</keyword>
<dbReference type="InterPro" id="IPR009057">
    <property type="entry name" value="Homeodomain-like_sf"/>
</dbReference>
<evidence type="ECO:0000313" key="6">
    <source>
        <dbReference type="EMBL" id="PFG43365.1"/>
    </source>
</evidence>
<dbReference type="InterPro" id="IPR036388">
    <property type="entry name" value="WH-like_DNA-bd_sf"/>
</dbReference>
<evidence type="ECO:0000256" key="4">
    <source>
        <dbReference type="SAM" id="MobiDB-lite"/>
    </source>
</evidence>
<dbReference type="InterPro" id="IPR035472">
    <property type="entry name" value="RpiR-like_SIS"/>
</dbReference>
<feature type="domain" description="HTH rpiR-type" evidence="5">
    <location>
        <begin position="18"/>
        <end position="94"/>
    </location>
</feature>
<feature type="region of interest" description="Disordered" evidence="4">
    <location>
        <begin position="1"/>
        <end position="21"/>
    </location>
</feature>
<keyword evidence="1" id="KW-0805">Transcription regulation</keyword>
<dbReference type="GO" id="GO:1901135">
    <property type="term" value="P:carbohydrate derivative metabolic process"/>
    <property type="evidence" value="ECO:0007669"/>
    <property type="project" value="InterPro"/>
</dbReference>
<dbReference type="InterPro" id="IPR047640">
    <property type="entry name" value="RpiR-like"/>
</dbReference>
<dbReference type="InterPro" id="IPR000281">
    <property type="entry name" value="HTH_RpiR"/>
</dbReference>
<dbReference type="PANTHER" id="PTHR30514">
    <property type="entry name" value="GLUCOKINASE"/>
    <property type="match status" value="1"/>
</dbReference>
<dbReference type="Gene3D" id="1.10.10.10">
    <property type="entry name" value="Winged helix-like DNA-binding domain superfamily/Winged helix DNA-binding domain"/>
    <property type="match status" value="1"/>
</dbReference>
<dbReference type="Pfam" id="PF01418">
    <property type="entry name" value="HTH_6"/>
    <property type="match status" value="1"/>
</dbReference>
<gene>
    <name evidence="6" type="ORF">ATJ88_2052</name>
</gene>
<dbReference type="InterPro" id="IPR001347">
    <property type="entry name" value="SIS_dom"/>
</dbReference>
<dbReference type="SUPFAM" id="SSF46689">
    <property type="entry name" value="Homeodomain-like"/>
    <property type="match status" value="1"/>
</dbReference>